<sequence length="330" mass="37120">MNQIMIIPERNNSQDHQIQNRPKFFAQTAQLTGHGAEVLCVKFSPCGNYLVSAGFDKQIFLWDVYNNCNNFGVLKNHSNVILDLNFSTDGTRLYSASADKSLIIWDFEQMKSIKKLKEHTAFVNTCHSARRGPDSLISGSDDGNVKLWDLRQKTSAQTYSSKVPVTSVSFNDPSDKIFIAGIDNEIKVFDLRKKIIDYTLYGHTDTVTGICLSHDGSYLLSNSMDQTVRCFDIRPHVTTNRCVKIYQGNRHSHEKNLLRVSWSPDGDMCSAGSADKYLYIWDTTTKQIIHRLGGHNGSVNDVQYSPTDNLIATASSDKTVVIGEIPQYNF</sequence>
<reference evidence="6 7" key="1">
    <citation type="submission" date="2011-07" db="EMBL/GenBank/DDBJ databases">
        <authorList>
            <person name="Coyne R."/>
            <person name="Brami D."/>
            <person name="Johnson J."/>
            <person name="Hostetler J."/>
            <person name="Hannick L."/>
            <person name="Clark T."/>
            <person name="Cassidy-Hanley D."/>
            <person name="Inman J."/>
        </authorList>
    </citation>
    <scope>NUCLEOTIDE SEQUENCE [LARGE SCALE GENOMIC DNA]</scope>
    <source>
        <strain evidence="6 7">G5</strain>
    </source>
</reference>
<keyword evidence="7" id="KW-1185">Reference proteome</keyword>
<feature type="repeat" description="WD" evidence="5">
    <location>
        <begin position="200"/>
        <end position="234"/>
    </location>
</feature>
<dbReference type="PANTHER" id="PTHR44006">
    <property type="entry name" value="U5 SMALL NUCLEAR RIBONUCLEOPROTEIN 40 KDA PROTEIN"/>
    <property type="match status" value="1"/>
</dbReference>
<dbReference type="InParanoid" id="G0QTH9"/>
<feature type="repeat" description="WD" evidence="5">
    <location>
        <begin position="31"/>
        <end position="64"/>
    </location>
</feature>
<dbReference type="GO" id="GO:0004381">
    <property type="term" value="F:fucosylgalactoside 3-alpha-galactosyltransferase activity"/>
    <property type="evidence" value="ECO:0007669"/>
    <property type="project" value="UniProtKB-EC"/>
</dbReference>
<keyword evidence="6" id="KW-0328">Glycosyltransferase</keyword>
<dbReference type="PROSITE" id="PS50294">
    <property type="entry name" value="WD_REPEATS_REGION"/>
    <property type="match status" value="6"/>
</dbReference>
<dbReference type="OMA" id="IWDIRPY"/>
<evidence type="ECO:0000313" key="7">
    <source>
        <dbReference type="Proteomes" id="UP000008983"/>
    </source>
</evidence>
<accession>G0QTH9</accession>
<dbReference type="PROSITE" id="PS50082">
    <property type="entry name" value="WD_REPEATS_2"/>
    <property type="match status" value="6"/>
</dbReference>
<gene>
    <name evidence="6" type="ORF">IMG5_108680</name>
</gene>
<proteinExistence type="predicted"/>
<keyword evidence="1 5" id="KW-0853">WD repeat</keyword>
<dbReference type="GeneID" id="14907618"/>
<dbReference type="Gene3D" id="2.130.10.10">
    <property type="entry name" value="YVTN repeat-like/Quinoprotein amine dehydrogenase"/>
    <property type="match status" value="1"/>
</dbReference>
<keyword evidence="2" id="KW-0507">mRNA processing</keyword>
<dbReference type="GO" id="GO:0008380">
    <property type="term" value="P:RNA splicing"/>
    <property type="evidence" value="ECO:0007669"/>
    <property type="project" value="UniProtKB-KW"/>
</dbReference>
<dbReference type="InterPro" id="IPR015943">
    <property type="entry name" value="WD40/YVTN_repeat-like_dom_sf"/>
</dbReference>
<dbReference type="GO" id="GO:0003723">
    <property type="term" value="F:RNA binding"/>
    <property type="evidence" value="ECO:0007669"/>
    <property type="project" value="TreeGrafter"/>
</dbReference>
<evidence type="ECO:0000256" key="2">
    <source>
        <dbReference type="ARBA" id="ARBA00022664"/>
    </source>
</evidence>
<dbReference type="PRINTS" id="PR00320">
    <property type="entry name" value="GPROTEINBRPT"/>
</dbReference>
<dbReference type="SUPFAM" id="SSF50978">
    <property type="entry name" value="WD40 repeat-like"/>
    <property type="match status" value="1"/>
</dbReference>
<evidence type="ECO:0000256" key="1">
    <source>
        <dbReference type="ARBA" id="ARBA00022574"/>
    </source>
</evidence>
<evidence type="ECO:0000313" key="6">
    <source>
        <dbReference type="EMBL" id="EGR31475.1"/>
    </source>
</evidence>
<dbReference type="AlphaFoldDB" id="G0QTH9"/>
<feature type="repeat" description="WD" evidence="5">
    <location>
        <begin position="250"/>
        <end position="291"/>
    </location>
</feature>
<dbReference type="FunCoup" id="G0QTH9">
    <property type="interactions" value="649"/>
</dbReference>
<dbReference type="SMART" id="SM00320">
    <property type="entry name" value="WD40"/>
    <property type="match status" value="7"/>
</dbReference>
<dbReference type="PANTHER" id="PTHR44006:SF1">
    <property type="entry name" value="U5 SMALL NUCLEAR RIBONUCLEOPROTEIN 40 KDA PROTEIN"/>
    <property type="match status" value="1"/>
</dbReference>
<dbReference type="GO" id="GO:0071013">
    <property type="term" value="C:catalytic step 2 spliceosome"/>
    <property type="evidence" value="ECO:0007669"/>
    <property type="project" value="TreeGrafter"/>
</dbReference>
<dbReference type="EC" id="2.4.1.37" evidence="6"/>
<dbReference type="Pfam" id="PF00400">
    <property type="entry name" value="WD40"/>
    <property type="match status" value="6"/>
</dbReference>
<dbReference type="RefSeq" id="XP_004034961.1">
    <property type="nucleotide sequence ID" value="XM_004034913.1"/>
</dbReference>
<keyword evidence="3" id="KW-0677">Repeat</keyword>
<feature type="repeat" description="WD" evidence="5">
    <location>
        <begin position="292"/>
        <end position="330"/>
    </location>
</feature>
<evidence type="ECO:0000256" key="3">
    <source>
        <dbReference type="ARBA" id="ARBA00022737"/>
    </source>
</evidence>
<dbReference type="InterPro" id="IPR020472">
    <property type="entry name" value="WD40_PAC1"/>
</dbReference>
<evidence type="ECO:0000256" key="4">
    <source>
        <dbReference type="ARBA" id="ARBA00023187"/>
    </source>
</evidence>
<dbReference type="InterPro" id="IPR052234">
    <property type="entry name" value="U5_snRNP_Component"/>
</dbReference>
<dbReference type="CDD" id="cd00200">
    <property type="entry name" value="WD40"/>
    <property type="match status" value="1"/>
</dbReference>
<feature type="repeat" description="WD" evidence="5">
    <location>
        <begin position="116"/>
        <end position="158"/>
    </location>
</feature>
<dbReference type="EMBL" id="GL983857">
    <property type="protein sequence ID" value="EGR31475.1"/>
    <property type="molecule type" value="Genomic_DNA"/>
</dbReference>
<protein>
    <submittedName>
        <fullName evidence="6">U5 snRNP specific WD repeat protein, putative</fullName>
        <ecNumber evidence="6">2.4.1.37</ecNumber>
    </submittedName>
</protein>
<dbReference type="STRING" id="857967.G0QTH9"/>
<evidence type="ECO:0000256" key="5">
    <source>
        <dbReference type="PROSITE-ProRule" id="PRU00221"/>
    </source>
</evidence>
<name>G0QTH9_ICHMU</name>
<dbReference type="InterPro" id="IPR019775">
    <property type="entry name" value="WD40_repeat_CS"/>
</dbReference>
<dbReference type="InterPro" id="IPR036322">
    <property type="entry name" value="WD40_repeat_dom_sf"/>
</dbReference>
<dbReference type="GO" id="GO:0006397">
    <property type="term" value="P:mRNA processing"/>
    <property type="evidence" value="ECO:0007669"/>
    <property type="project" value="UniProtKB-KW"/>
</dbReference>
<dbReference type="Proteomes" id="UP000008983">
    <property type="component" value="Unassembled WGS sequence"/>
</dbReference>
<dbReference type="OrthoDB" id="1068471at2759"/>
<dbReference type="InterPro" id="IPR001680">
    <property type="entry name" value="WD40_rpt"/>
</dbReference>
<dbReference type="PROSITE" id="PS00678">
    <property type="entry name" value="WD_REPEATS_1"/>
    <property type="match status" value="4"/>
</dbReference>
<feature type="repeat" description="WD" evidence="5">
    <location>
        <begin position="74"/>
        <end position="115"/>
    </location>
</feature>
<organism evidence="6 7">
    <name type="scientific">Ichthyophthirius multifiliis</name>
    <name type="common">White spot disease agent</name>
    <name type="synonym">Ich</name>
    <dbReference type="NCBI Taxonomy" id="5932"/>
    <lineage>
        <taxon>Eukaryota</taxon>
        <taxon>Sar</taxon>
        <taxon>Alveolata</taxon>
        <taxon>Ciliophora</taxon>
        <taxon>Intramacronucleata</taxon>
        <taxon>Oligohymenophorea</taxon>
        <taxon>Hymenostomatida</taxon>
        <taxon>Ophryoglenina</taxon>
        <taxon>Ichthyophthirius</taxon>
    </lineage>
</organism>
<keyword evidence="4" id="KW-0508">mRNA splicing</keyword>
<keyword evidence="6" id="KW-0808">Transferase</keyword>
<dbReference type="eggNOG" id="KOG0265">
    <property type="taxonomic scope" value="Eukaryota"/>
</dbReference>